<proteinExistence type="inferred from homology"/>
<gene>
    <name evidence="13" type="ORF">MCOR_22075</name>
</gene>
<keyword evidence="3" id="KW-0202">Cytokine</keyword>
<accession>A0A6J8BRS2</accession>
<evidence type="ECO:0000256" key="9">
    <source>
        <dbReference type="ARBA" id="ARBA00039086"/>
    </source>
</evidence>
<dbReference type="InterPro" id="IPR014347">
    <property type="entry name" value="Tautomerase/MIF_sf"/>
</dbReference>
<dbReference type="PANTHER" id="PTHR11954:SF6">
    <property type="entry name" value="MACROPHAGE MIGRATION INHIBITORY FACTOR"/>
    <property type="match status" value="1"/>
</dbReference>
<dbReference type="Proteomes" id="UP000507470">
    <property type="component" value="Unassembled WGS sequence"/>
</dbReference>
<keyword evidence="5 13" id="KW-0413">Isomerase</keyword>
<dbReference type="EC" id="5.3.2.1" evidence="9"/>
<evidence type="ECO:0000256" key="7">
    <source>
        <dbReference type="ARBA" id="ARBA00036823"/>
    </source>
</evidence>
<evidence type="ECO:0000313" key="14">
    <source>
        <dbReference type="Proteomes" id="UP000507470"/>
    </source>
</evidence>
<dbReference type="GO" id="GO:0005615">
    <property type="term" value="C:extracellular space"/>
    <property type="evidence" value="ECO:0007669"/>
    <property type="project" value="UniProtKB-KW"/>
</dbReference>
<dbReference type="SUPFAM" id="SSF56219">
    <property type="entry name" value="DNase I-like"/>
    <property type="match status" value="1"/>
</dbReference>
<dbReference type="PANTHER" id="PTHR11954">
    <property type="entry name" value="D-DOPACHROME DECARBOXYLASE"/>
    <property type="match status" value="1"/>
</dbReference>
<dbReference type="Gene3D" id="3.30.429.10">
    <property type="entry name" value="Macrophage Migration Inhibitory Factor"/>
    <property type="match status" value="1"/>
</dbReference>
<organism evidence="13 14">
    <name type="scientific">Mytilus coruscus</name>
    <name type="common">Sea mussel</name>
    <dbReference type="NCBI Taxonomy" id="42192"/>
    <lineage>
        <taxon>Eukaryota</taxon>
        <taxon>Metazoa</taxon>
        <taxon>Spiralia</taxon>
        <taxon>Lophotrochozoa</taxon>
        <taxon>Mollusca</taxon>
        <taxon>Bivalvia</taxon>
        <taxon>Autobranchia</taxon>
        <taxon>Pteriomorphia</taxon>
        <taxon>Mytilida</taxon>
        <taxon>Mytiloidea</taxon>
        <taxon>Mytilidae</taxon>
        <taxon>Mytilinae</taxon>
        <taxon>Mytilus</taxon>
    </lineage>
</organism>
<comment type="catalytic activity">
    <reaction evidence="7">
        <text>L-dopachrome = 5,6-dihydroxyindole-2-carboxylate</text>
        <dbReference type="Rhea" id="RHEA:13041"/>
        <dbReference type="ChEBI" id="CHEBI:16875"/>
        <dbReference type="ChEBI" id="CHEBI:57509"/>
        <dbReference type="EC" id="5.3.3.12"/>
    </reaction>
</comment>
<protein>
    <recommendedName>
        <fullName evidence="12">L-dopachrome isomerase</fullName>
        <ecNumber evidence="9">5.3.2.1</ecNumber>
        <ecNumber evidence="8">5.3.3.12</ecNumber>
    </recommendedName>
    <alternativeName>
        <fullName evidence="10">L-dopachrome tautomerase</fullName>
    </alternativeName>
    <alternativeName>
        <fullName evidence="11">Phenylpyruvate tautomerase</fullName>
    </alternativeName>
</protein>
<dbReference type="Pfam" id="PF01187">
    <property type="entry name" value="MIF"/>
    <property type="match status" value="1"/>
</dbReference>
<dbReference type="EC" id="5.3.3.12" evidence="8"/>
<dbReference type="Gene3D" id="3.60.10.10">
    <property type="entry name" value="Endonuclease/exonuclease/phosphatase"/>
    <property type="match status" value="1"/>
</dbReference>
<evidence type="ECO:0000256" key="4">
    <source>
        <dbReference type="ARBA" id="ARBA00022525"/>
    </source>
</evidence>
<evidence type="ECO:0000256" key="8">
    <source>
        <dbReference type="ARBA" id="ARBA00038932"/>
    </source>
</evidence>
<dbReference type="GO" id="GO:0005125">
    <property type="term" value="F:cytokine activity"/>
    <property type="evidence" value="ECO:0007669"/>
    <property type="project" value="UniProtKB-KW"/>
</dbReference>
<evidence type="ECO:0000256" key="6">
    <source>
        <dbReference type="ARBA" id="ARBA00036735"/>
    </source>
</evidence>
<dbReference type="EMBL" id="CACVKT020003887">
    <property type="protein sequence ID" value="CAC5386665.1"/>
    <property type="molecule type" value="Genomic_DNA"/>
</dbReference>
<dbReference type="InterPro" id="IPR036691">
    <property type="entry name" value="Endo/exonu/phosph_ase_sf"/>
</dbReference>
<evidence type="ECO:0000256" key="3">
    <source>
        <dbReference type="ARBA" id="ARBA00022514"/>
    </source>
</evidence>
<comment type="similarity">
    <text evidence="2">Belongs to the MIF family.</text>
</comment>
<comment type="subcellular location">
    <subcellularLocation>
        <location evidence="1">Secreted</location>
    </subcellularLocation>
</comment>
<keyword evidence="14" id="KW-1185">Reference proteome</keyword>
<evidence type="ECO:0000256" key="11">
    <source>
        <dbReference type="ARBA" id="ARBA00041912"/>
    </source>
</evidence>
<name>A0A6J8BRS2_MYTCO</name>
<evidence type="ECO:0000256" key="12">
    <source>
        <dbReference type="ARBA" id="ARBA00042730"/>
    </source>
</evidence>
<comment type="catalytic activity">
    <reaction evidence="6">
        <text>3-phenylpyruvate = enol-phenylpyruvate</text>
        <dbReference type="Rhea" id="RHEA:17097"/>
        <dbReference type="ChEBI" id="CHEBI:16815"/>
        <dbReference type="ChEBI" id="CHEBI:18005"/>
        <dbReference type="EC" id="5.3.2.1"/>
    </reaction>
</comment>
<evidence type="ECO:0000256" key="1">
    <source>
        <dbReference type="ARBA" id="ARBA00004613"/>
    </source>
</evidence>
<dbReference type="AlphaFoldDB" id="A0A6J8BRS2"/>
<keyword evidence="4" id="KW-0964">Secreted</keyword>
<dbReference type="OrthoDB" id="255819at2759"/>
<evidence type="ECO:0000256" key="2">
    <source>
        <dbReference type="ARBA" id="ARBA00005851"/>
    </source>
</evidence>
<sequence length="425" mass="47203">MPTFAIYTNLPKDKIPGSFILDASSFIAKRLGKPESYVTVRVHPDQMISHGGSTDPCGSVELYSIGALGEKNKEHAKEIADFIEKNLGIAQDRFYVTFVDLERGNVDEIIDGFVSSSDENTTKFIKDTQCQLRHSENVPGKEVKIRSAGIGSAASGTNSAVIFPAINQSVTTTRPATEGKHQNYIENKLNIGSSALGKNPVNFIDGDCRYLDNENITATNFVTFNTGLGTSVRFYEQRKNLIVEALLKSEADVMCLNEVWYVDDLIMLQQALQSKFPHSFSTVHNDTSIIMDQQTLTKPPCFSIIFQTVFKCFLTQCNTFSNRREQAGCLLFTCSAARLLSEECLTCVLLSSTNTTAVMAKCVNPPPSRQFNALNLPGLVLFSKLPLTQRKIQNLIPGVKRLVPRWVLSAELFYHLCFQALKKKI</sequence>
<dbReference type="GO" id="GO:0050178">
    <property type="term" value="F:phenylpyruvate tautomerase activity"/>
    <property type="evidence" value="ECO:0007669"/>
    <property type="project" value="UniProtKB-EC"/>
</dbReference>
<dbReference type="GO" id="GO:0004167">
    <property type="term" value="F:dopachrome isomerase activity"/>
    <property type="evidence" value="ECO:0007669"/>
    <property type="project" value="UniProtKB-EC"/>
</dbReference>
<evidence type="ECO:0000256" key="5">
    <source>
        <dbReference type="ARBA" id="ARBA00023235"/>
    </source>
</evidence>
<dbReference type="SUPFAM" id="SSF55331">
    <property type="entry name" value="Tautomerase/MIF"/>
    <property type="match status" value="1"/>
</dbReference>
<reference evidence="13 14" key="1">
    <citation type="submission" date="2020-06" db="EMBL/GenBank/DDBJ databases">
        <authorList>
            <person name="Li R."/>
            <person name="Bekaert M."/>
        </authorList>
    </citation>
    <scope>NUCLEOTIDE SEQUENCE [LARGE SCALE GENOMIC DNA]</scope>
    <source>
        <strain evidence="14">wild</strain>
    </source>
</reference>
<evidence type="ECO:0000313" key="13">
    <source>
        <dbReference type="EMBL" id="CAC5386665.1"/>
    </source>
</evidence>
<evidence type="ECO:0000256" key="10">
    <source>
        <dbReference type="ARBA" id="ARBA00041631"/>
    </source>
</evidence>
<dbReference type="InterPro" id="IPR001398">
    <property type="entry name" value="Macrophage_inhib_fac"/>
</dbReference>